<feature type="chain" id="PRO_5016827022" evidence="1">
    <location>
        <begin position="32"/>
        <end position="141"/>
    </location>
</feature>
<reference evidence="2 3" key="1">
    <citation type="submission" date="2018-07" db="EMBL/GenBank/DDBJ databases">
        <title>Draft Genome Assemblies for Five Robust Yarrowia lipolytica Strains Exhibiting High Lipid Production and Pentose Sugar Utilization and Sugar Alcohol Secretion from Undetoxified Lignocellulosic Biomass Hydrolysates.</title>
        <authorList>
            <consortium name="DOE Joint Genome Institute"/>
            <person name="Walker C."/>
            <person name="Ryu S."/>
            <person name="Na H."/>
            <person name="Zane M."/>
            <person name="LaButti K."/>
            <person name="Lipzen A."/>
            <person name="Haridas S."/>
            <person name="Barry K."/>
            <person name="Grigoriev I.V."/>
            <person name="Quarterman J."/>
            <person name="Slininger P."/>
            <person name="Dien B."/>
            <person name="Trinh C.T."/>
        </authorList>
    </citation>
    <scope>NUCLEOTIDE SEQUENCE [LARGE SCALE GENOMIC DNA]</scope>
    <source>
        <strain evidence="2 3">YB392</strain>
    </source>
</reference>
<name>A0A371CEP4_YARLL</name>
<protein>
    <submittedName>
        <fullName evidence="2">Uncharacterized protein</fullName>
    </submittedName>
</protein>
<sequence>MIHSPPQSAAHRDPPPFFAVVMVALFVFGLAKTSPLVRPNLNCQCFTKGQRWMWPGLGRCLVCPPSRVAGCCRGEKPMERNADSIGAKQQKDMTRVLHVGTRARYECTSSPTTEGSPIVQVHPNGLVAGGFLCNFGSASDP</sequence>
<gene>
    <name evidence="2" type="ORF">B0I71DRAFT_126963</name>
</gene>
<dbReference type="EMBL" id="KZ858950">
    <property type="protein sequence ID" value="RDW28758.1"/>
    <property type="molecule type" value="Genomic_DNA"/>
</dbReference>
<proteinExistence type="predicted"/>
<dbReference type="AlphaFoldDB" id="A0A371CEP4"/>
<keyword evidence="1" id="KW-0732">Signal</keyword>
<evidence type="ECO:0000256" key="1">
    <source>
        <dbReference type="SAM" id="SignalP"/>
    </source>
</evidence>
<accession>A0A371CEP4</accession>
<feature type="signal peptide" evidence="1">
    <location>
        <begin position="1"/>
        <end position="31"/>
    </location>
</feature>
<evidence type="ECO:0000313" key="2">
    <source>
        <dbReference type="EMBL" id="RDW28758.1"/>
    </source>
</evidence>
<evidence type="ECO:0000313" key="3">
    <source>
        <dbReference type="Proteomes" id="UP000256601"/>
    </source>
</evidence>
<dbReference type="Proteomes" id="UP000256601">
    <property type="component" value="Unassembled WGS sequence"/>
</dbReference>
<organism evidence="2 3">
    <name type="scientific">Yarrowia lipolytica</name>
    <name type="common">Candida lipolytica</name>
    <dbReference type="NCBI Taxonomy" id="4952"/>
    <lineage>
        <taxon>Eukaryota</taxon>
        <taxon>Fungi</taxon>
        <taxon>Dikarya</taxon>
        <taxon>Ascomycota</taxon>
        <taxon>Saccharomycotina</taxon>
        <taxon>Dipodascomycetes</taxon>
        <taxon>Dipodascales</taxon>
        <taxon>Dipodascales incertae sedis</taxon>
        <taxon>Yarrowia</taxon>
    </lineage>
</organism>